<feature type="domain" description="Ionotropic glutamate receptor C-terminal" evidence="7">
    <location>
        <begin position="36"/>
        <end position="256"/>
    </location>
</feature>
<dbReference type="InterPro" id="IPR018313">
    <property type="entry name" value="SBP_3_CS"/>
</dbReference>
<dbReference type="GO" id="GO:0015276">
    <property type="term" value="F:ligand-gated monoatomic ion channel activity"/>
    <property type="evidence" value="ECO:0007669"/>
    <property type="project" value="InterPro"/>
</dbReference>
<comment type="similarity">
    <text evidence="1 4">Belongs to the bacterial solute-binding protein 3 family.</text>
</comment>
<dbReference type="EMBL" id="WEGH01000001">
    <property type="protein sequence ID" value="MQY02781.1"/>
    <property type="molecule type" value="Genomic_DNA"/>
</dbReference>
<dbReference type="OrthoDB" id="9807888at2"/>
<comment type="caution">
    <text evidence="8">The sequence shown here is derived from an EMBL/GenBank/DDBJ whole genome shotgun (WGS) entry which is preliminary data.</text>
</comment>
<accession>A0A7K0BNN3</accession>
<organism evidence="8 9">
    <name type="scientific">Actinomadura macrotermitis</name>
    <dbReference type="NCBI Taxonomy" id="2585200"/>
    <lineage>
        <taxon>Bacteria</taxon>
        <taxon>Bacillati</taxon>
        <taxon>Actinomycetota</taxon>
        <taxon>Actinomycetes</taxon>
        <taxon>Streptosporangiales</taxon>
        <taxon>Thermomonosporaceae</taxon>
        <taxon>Actinomadura</taxon>
    </lineage>
</organism>
<sequence>MLVRKFGVALAALAATSMVASGCSAKKESTVDGKKELIVGVKADQPGMGLNTPQGYQGIDIDVANYIAKKLGATKVTFKEAKSANRESFLANGTVDMVVATYSITPERLPKVTFGGPWVITHQDILVRANDSAIKSVDDLKGKKLCQVSGSNSWKRVTEEKKVAAKLVPAQGYEDCITKLKGGTVDAVSTDATILAGYAQREGTAFKLVNAPFTDEKYGVGLKKGDKKGCEAVNKAITDMYKDGTAKQLWDKWFGKTNLKFDATQPPAQGCS</sequence>
<keyword evidence="2" id="KW-0813">Transport</keyword>
<feature type="chain" id="PRO_5038634643" evidence="5">
    <location>
        <begin position="21"/>
        <end position="272"/>
    </location>
</feature>
<dbReference type="Gene3D" id="3.40.190.10">
    <property type="entry name" value="Periplasmic binding protein-like II"/>
    <property type="match status" value="2"/>
</dbReference>
<keyword evidence="3 5" id="KW-0732">Signal</keyword>
<proteinExistence type="inferred from homology"/>
<evidence type="ECO:0000313" key="8">
    <source>
        <dbReference type="EMBL" id="MQY02781.1"/>
    </source>
</evidence>
<evidence type="ECO:0000256" key="5">
    <source>
        <dbReference type="SAM" id="SignalP"/>
    </source>
</evidence>
<feature type="signal peptide" evidence="5">
    <location>
        <begin position="1"/>
        <end position="20"/>
    </location>
</feature>
<dbReference type="CDD" id="cd13690">
    <property type="entry name" value="PBP2_GluB"/>
    <property type="match status" value="1"/>
</dbReference>
<dbReference type="PANTHER" id="PTHR30085">
    <property type="entry name" value="AMINO ACID ABC TRANSPORTER PERMEASE"/>
    <property type="match status" value="1"/>
</dbReference>
<dbReference type="Proteomes" id="UP000487268">
    <property type="component" value="Unassembled WGS sequence"/>
</dbReference>
<dbReference type="Pfam" id="PF00497">
    <property type="entry name" value="SBP_bac_3"/>
    <property type="match status" value="1"/>
</dbReference>
<dbReference type="GO" id="GO:0030288">
    <property type="term" value="C:outer membrane-bounded periplasmic space"/>
    <property type="evidence" value="ECO:0007669"/>
    <property type="project" value="TreeGrafter"/>
</dbReference>
<dbReference type="SMART" id="SM00079">
    <property type="entry name" value="PBPe"/>
    <property type="match status" value="1"/>
</dbReference>
<dbReference type="InterPro" id="IPR001320">
    <property type="entry name" value="Iontro_rcpt_C"/>
</dbReference>
<dbReference type="GO" id="GO:0005576">
    <property type="term" value="C:extracellular region"/>
    <property type="evidence" value="ECO:0007669"/>
    <property type="project" value="TreeGrafter"/>
</dbReference>
<evidence type="ECO:0000256" key="3">
    <source>
        <dbReference type="ARBA" id="ARBA00022729"/>
    </source>
</evidence>
<evidence type="ECO:0000259" key="6">
    <source>
        <dbReference type="SMART" id="SM00062"/>
    </source>
</evidence>
<dbReference type="SUPFAM" id="SSF53850">
    <property type="entry name" value="Periplasmic binding protein-like II"/>
    <property type="match status" value="1"/>
</dbReference>
<name>A0A7K0BNN3_9ACTN</name>
<dbReference type="GO" id="GO:0006865">
    <property type="term" value="P:amino acid transport"/>
    <property type="evidence" value="ECO:0007669"/>
    <property type="project" value="TreeGrafter"/>
</dbReference>
<dbReference type="AlphaFoldDB" id="A0A7K0BNN3"/>
<dbReference type="PANTHER" id="PTHR30085:SF6">
    <property type="entry name" value="ABC TRANSPORTER GLUTAMINE-BINDING PROTEIN GLNH"/>
    <property type="match status" value="1"/>
</dbReference>
<evidence type="ECO:0000259" key="7">
    <source>
        <dbReference type="SMART" id="SM00079"/>
    </source>
</evidence>
<protein>
    <submittedName>
        <fullName evidence="8">ABC transporter glutamine-binding protein GlnH</fullName>
    </submittedName>
</protein>
<dbReference type="GO" id="GO:0016020">
    <property type="term" value="C:membrane"/>
    <property type="evidence" value="ECO:0007669"/>
    <property type="project" value="InterPro"/>
</dbReference>
<dbReference type="PROSITE" id="PS01039">
    <property type="entry name" value="SBP_BACTERIAL_3"/>
    <property type="match status" value="1"/>
</dbReference>
<evidence type="ECO:0000256" key="4">
    <source>
        <dbReference type="RuleBase" id="RU003744"/>
    </source>
</evidence>
<feature type="domain" description="Solute-binding protein family 3/N-terminal" evidence="6">
    <location>
        <begin position="36"/>
        <end position="257"/>
    </location>
</feature>
<dbReference type="InterPro" id="IPR001638">
    <property type="entry name" value="Solute-binding_3/MltF_N"/>
</dbReference>
<evidence type="ECO:0000313" key="9">
    <source>
        <dbReference type="Proteomes" id="UP000487268"/>
    </source>
</evidence>
<evidence type="ECO:0000256" key="1">
    <source>
        <dbReference type="ARBA" id="ARBA00010333"/>
    </source>
</evidence>
<reference evidence="8 9" key="1">
    <citation type="submission" date="2019-10" db="EMBL/GenBank/DDBJ databases">
        <title>Actinomadura rubteroloni sp. nov. and Actinomadura macrotermitis sp. nov., isolated from the gut of fungus growing-termite Macrotermes natalensis.</title>
        <authorList>
            <person name="Benndorf R."/>
            <person name="Martin K."/>
            <person name="Kuefner M."/>
            <person name="De Beer W."/>
            <person name="Kaster A.-K."/>
            <person name="Vollmers J."/>
            <person name="Poulsen M."/>
            <person name="Beemelmanns C."/>
        </authorList>
    </citation>
    <scope>NUCLEOTIDE SEQUENCE [LARGE SCALE GENOMIC DNA]</scope>
    <source>
        <strain evidence="8 9">RB68</strain>
    </source>
</reference>
<evidence type="ECO:0000256" key="2">
    <source>
        <dbReference type="ARBA" id="ARBA00022448"/>
    </source>
</evidence>
<keyword evidence="9" id="KW-1185">Reference proteome</keyword>
<dbReference type="InterPro" id="IPR051455">
    <property type="entry name" value="Bact_solute-bind_prot3"/>
</dbReference>
<dbReference type="SMART" id="SM00062">
    <property type="entry name" value="PBPb"/>
    <property type="match status" value="1"/>
</dbReference>
<gene>
    <name evidence="8" type="primary">glnH_1</name>
    <name evidence="8" type="ORF">ACRB68_08160</name>
</gene>
<dbReference type="PROSITE" id="PS51257">
    <property type="entry name" value="PROKAR_LIPOPROTEIN"/>
    <property type="match status" value="1"/>
</dbReference>